<evidence type="ECO:0000313" key="7">
    <source>
        <dbReference type="EMBL" id="KAK9816489.1"/>
    </source>
</evidence>
<keyword evidence="1 3" id="KW-0853">WD repeat</keyword>
<evidence type="ECO:0000259" key="6">
    <source>
        <dbReference type="Pfam" id="PF23414"/>
    </source>
</evidence>
<dbReference type="AlphaFoldDB" id="A0AAW1Q3B5"/>
<evidence type="ECO:0000256" key="2">
    <source>
        <dbReference type="ARBA" id="ARBA00022737"/>
    </source>
</evidence>
<dbReference type="GO" id="GO:0005929">
    <property type="term" value="C:cilium"/>
    <property type="evidence" value="ECO:0007669"/>
    <property type="project" value="UniProtKB-ARBA"/>
</dbReference>
<dbReference type="Pfam" id="PF03451">
    <property type="entry name" value="HELP"/>
    <property type="match status" value="1"/>
</dbReference>
<dbReference type="Pfam" id="PF23409">
    <property type="entry name" value="Beta-prop_EML"/>
    <property type="match status" value="1"/>
</dbReference>
<feature type="domain" description="EML-like second beta-propeller" evidence="6">
    <location>
        <begin position="745"/>
        <end position="924"/>
    </location>
</feature>
<proteinExistence type="predicted"/>
<feature type="domain" description="EML-like first beta-propeller" evidence="5">
    <location>
        <begin position="323"/>
        <end position="613"/>
    </location>
</feature>
<dbReference type="SUPFAM" id="SSF50978">
    <property type="entry name" value="WD40 repeat-like"/>
    <property type="match status" value="2"/>
</dbReference>
<dbReference type="InterPro" id="IPR055442">
    <property type="entry name" value="Beta-prop_EML-like_2nd"/>
</dbReference>
<dbReference type="Gene3D" id="2.130.10.10">
    <property type="entry name" value="YVTN repeat-like/Quinoprotein amine dehydrogenase"/>
    <property type="match status" value="2"/>
</dbReference>
<protein>
    <submittedName>
        <fullName evidence="7">Uncharacterized protein</fullName>
    </submittedName>
</protein>
<dbReference type="InterPro" id="IPR005108">
    <property type="entry name" value="HELP"/>
</dbReference>
<name>A0AAW1Q3B5_9CHLO</name>
<feature type="repeat" description="WD" evidence="3">
    <location>
        <begin position="536"/>
        <end position="570"/>
    </location>
</feature>
<dbReference type="Pfam" id="PF23414">
    <property type="entry name" value="Beta-prop_EML_2"/>
    <property type="match status" value="1"/>
</dbReference>
<dbReference type="PROSITE" id="PS00678">
    <property type="entry name" value="WD_REPEATS_1"/>
    <property type="match status" value="1"/>
</dbReference>
<dbReference type="InterPro" id="IPR015943">
    <property type="entry name" value="WD40/YVTN_repeat-like_dom_sf"/>
</dbReference>
<dbReference type="InterPro" id="IPR055439">
    <property type="entry name" value="Beta-prop_EML_1st"/>
</dbReference>
<evidence type="ECO:0000259" key="5">
    <source>
        <dbReference type="Pfam" id="PF23409"/>
    </source>
</evidence>
<dbReference type="EMBL" id="JALJOR010000005">
    <property type="protein sequence ID" value="KAK9816489.1"/>
    <property type="molecule type" value="Genomic_DNA"/>
</dbReference>
<dbReference type="PANTHER" id="PTHR13720:SF33">
    <property type="entry name" value="HELP DOMAIN-CONTAINING PROTEIN"/>
    <property type="match status" value="1"/>
</dbReference>
<dbReference type="InterPro" id="IPR019775">
    <property type="entry name" value="WD40_repeat_CS"/>
</dbReference>
<accession>A0AAW1Q3B5</accession>
<dbReference type="PROSITE" id="PS50294">
    <property type="entry name" value="WD_REPEATS_REGION"/>
    <property type="match status" value="1"/>
</dbReference>
<organism evidence="7 8">
    <name type="scientific">[Myrmecia] bisecta</name>
    <dbReference type="NCBI Taxonomy" id="41462"/>
    <lineage>
        <taxon>Eukaryota</taxon>
        <taxon>Viridiplantae</taxon>
        <taxon>Chlorophyta</taxon>
        <taxon>core chlorophytes</taxon>
        <taxon>Trebouxiophyceae</taxon>
        <taxon>Trebouxiales</taxon>
        <taxon>Trebouxiaceae</taxon>
        <taxon>Myrmecia</taxon>
    </lineage>
</organism>
<reference evidence="7 8" key="1">
    <citation type="journal article" date="2024" name="Nat. Commun.">
        <title>Phylogenomics reveals the evolutionary origins of lichenization in chlorophyte algae.</title>
        <authorList>
            <person name="Puginier C."/>
            <person name="Libourel C."/>
            <person name="Otte J."/>
            <person name="Skaloud P."/>
            <person name="Haon M."/>
            <person name="Grisel S."/>
            <person name="Petersen M."/>
            <person name="Berrin J.G."/>
            <person name="Delaux P.M."/>
            <person name="Dal Grande F."/>
            <person name="Keller J."/>
        </authorList>
    </citation>
    <scope>NUCLEOTIDE SEQUENCE [LARGE SCALE GENOMIC DNA]</scope>
    <source>
        <strain evidence="7 8">SAG 2043</strain>
    </source>
</reference>
<dbReference type="InterPro" id="IPR050630">
    <property type="entry name" value="WD_repeat_EMAP"/>
</dbReference>
<keyword evidence="8" id="KW-1185">Reference proteome</keyword>
<keyword evidence="2" id="KW-0677">Repeat</keyword>
<feature type="region of interest" description="Disordered" evidence="4">
    <location>
        <begin position="35"/>
        <end position="54"/>
    </location>
</feature>
<comment type="caution">
    <text evidence="7">The sequence shown here is derived from an EMBL/GenBank/DDBJ whole genome shotgun (WGS) entry which is preliminary data.</text>
</comment>
<evidence type="ECO:0000256" key="1">
    <source>
        <dbReference type="ARBA" id="ARBA00022574"/>
    </source>
</evidence>
<feature type="region of interest" description="Disordered" evidence="4">
    <location>
        <begin position="1"/>
        <end position="25"/>
    </location>
</feature>
<sequence>MEHILKASYGEARQRQANLKAPDKRDAARILREFKERKKALPEQEVPPPAKARDYRPPFWDSKLYGKPFGDFNSPPALSLAKQLQGVVANTAGLALHHPGSPKAGKAAAAAPLPFQQPTKALARDVVQMEDQMRRALKTASSVNRAEKTVLLASFAKVLGVRGTDVAQDAKVSVQQFIATWKALGVPVSTSEAAAFFNKYGQDAQGRLPVMVFADALLVGAARLLMMGNSVQKGAYKAGKPATHMGKILYPECKKGVFPPSDWDPQLAVRSAHLPDIGLQLEFIYGYAGHYSTASNLFYTSTGEVAYFAAAVGIVYDMNAHMQRFFLGHDDDICCMDIAPNKRMVCTGQVGKNPCAVVWDTKTLKELGRLAHGCGYRGIQACAFSSSGTKVVTIATDNNHSMFIWDWAKDTGKPLVLVNTQQGAPPAVYGVRWSHFQTDRIVTYGQNHIRFWTVQRSKAPGSVTTMTASSQSGQYGKEATHSIWSACFLPTGLVLTGGPEGQICVWKGDKLVRCVPGHAKGPLVHRPDGPPTYGGVRCLRLREDLKTLLSGGADGHVLVWDVSSGDLGAQLQMVPMVLASQVGEVTPPALRALDCRPGSDQFIAGTAAGDIWEVDNEPSILIWGHESSLLALATNPVYPHIYATISDSDKVVVWDANTRKIVRLLSVGMKAGCATFSPDGQHLAVGMQGGGIKILEFHPATRQVWWCKPFKLAGGELQYSPHGRCMPAALPTQTRLKCSMYQGLMNVSLSPNGRYLAAASHEQVIDVFDVKQGYKKVTRCHGHSSAIRHLDWSADSTVLQSNDQAYEVLCFDAQTGKAAGDNQRDTVWASWTCVLGFAVMGIWPRDSDGTDVNACDRSPSQQYLATADDFGMVKLFHYPCVVQHAPCHPYRGHSSHVTNVRWTADEKRLVSTGGIDRTIMQWRVRPKEKPADPHVVTAPWEAKDGITYAPPKVEAAAGTAGSQQRLSQRSSLVLY</sequence>
<dbReference type="GO" id="GO:0008017">
    <property type="term" value="F:microtubule binding"/>
    <property type="evidence" value="ECO:0007669"/>
    <property type="project" value="TreeGrafter"/>
</dbReference>
<dbReference type="PROSITE" id="PS50082">
    <property type="entry name" value="WD_REPEATS_2"/>
    <property type="match status" value="2"/>
</dbReference>
<evidence type="ECO:0000256" key="4">
    <source>
        <dbReference type="SAM" id="MobiDB-lite"/>
    </source>
</evidence>
<feature type="repeat" description="WD" evidence="3">
    <location>
        <begin position="890"/>
        <end position="932"/>
    </location>
</feature>
<dbReference type="Proteomes" id="UP001489004">
    <property type="component" value="Unassembled WGS sequence"/>
</dbReference>
<gene>
    <name evidence="7" type="ORF">WJX72_000919</name>
</gene>
<evidence type="ECO:0000313" key="8">
    <source>
        <dbReference type="Proteomes" id="UP001489004"/>
    </source>
</evidence>
<dbReference type="InterPro" id="IPR001680">
    <property type="entry name" value="WD40_rpt"/>
</dbReference>
<dbReference type="InterPro" id="IPR036322">
    <property type="entry name" value="WD40_repeat_dom_sf"/>
</dbReference>
<dbReference type="SMART" id="SM00320">
    <property type="entry name" value="WD40"/>
    <property type="match status" value="11"/>
</dbReference>
<evidence type="ECO:0000256" key="3">
    <source>
        <dbReference type="PROSITE-ProRule" id="PRU00221"/>
    </source>
</evidence>
<dbReference type="PANTHER" id="PTHR13720">
    <property type="entry name" value="WD-40 REPEAT PROTEIN"/>
    <property type="match status" value="1"/>
</dbReference>